<evidence type="ECO:0000256" key="1">
    <source>
        <dbReference type="SAM" id="MobiDB-lite"/>
    </source>
</evidence>
<dbReference type="EMBL" id="FUEG01000047">
    <property type="protein sequence ID" value="SJL17688.1"/>
    <property type="molecule type" value="Genomic_DNA"/>
</dbReference>
<organism evidence="3 4">
    <name type="scientific">Armillaria ostoyae</name>
    <name type="common">Armillaria root rot fungus</name>
    <dbReference type="NCBI Taxonomy" id="47428"/>
    <lineage>
        <taxon>Eukaryota</taxon>
        <taxon>Fungi</taxon>
        <taxon>Dikarya</taxon>
        <taxon>Basidiomycota</taxon>
        <taxon>Agaricomycotina</taxon>
        <taxon>Agaricomycetes</taxon>
        <taxon>Agaricomycetidae</taxon>
        <taxon>Agaricales</taxon>
        <taxon>Marasmiineae</taxon>
        <taxon>Physalacriaceae</taxon>
        <taxon>Armillaria</taxon>
    </lineage>
</organism>
<evidence type="ECO:0000313" key="4">
    <source>
        <dbReference type="Proteomes" id="UP000219338"/>
    </source>
</evidence>
<proteinExistence type="predicted"/>
<keyword evidence="4" id="KW-1185">Reference proteome</keyword>
<dbReference type="Proteomes" id="UP000219338">
    <property type="component" value="Unassembled WGS sequence"/>
</dbReference>
<feature type="compositionally biased region" description="Basic residues" evidence="1">
    <location>
        <begin position="138"/>
        <end position="148"/>
    </location>
</feature>
<accession>A0A284S9J9</accession>
<feature type="region of interest" description="Disordered" evidence="1">
    <location>
        <begin position="42"/>
        <end position="148"/>
    </location>
</feature>
<reference evidence="4" key="1">
    <citation type="journal article" date="2017" name="Nat. Ecol. Evol.">
        <title>Genome expansion and lineage-specific genetic innovations in the forest pathogenic fungi Armillaria.</title>
        <authorList>
            <person name="Sipos G."/>
            <person name="Prasanna A.N."/>
            <person name="Walter M.C."/>
            <person name="O'Connor E."/>
            <person name="Balint B."/>
            <person name="Krizsan K."/>
            <person name="Kiss B."/>
            <person name="Hess J."/>
            <person name="Varga T."/>
            <person name="Slot J."/>
            <person name="Riley R."/>
            <person name="Boka B."/>
            <person name="Rigling D."/>
            <person name="Barry K."/>
            <person name="Lee J."/>
            <person name="Mihaltcheva S."/>
            <person name="LaButti K."/>
            <person name="Lipzen A."/>
            <person name="Waldron R."/>
            <person name="Moloney N.M."/>
            <person name="Sperisen C."/>
            <person name="Kredics L."/>
            <person name="Vagvoelgyi C."/>
            <person name="Patrignani A."/>
            <person name="Fitzpatrick D."/>
            <person name="Nagy I."/>
            <person name="Doyle S."/>
            <person name="Anderson J.B."/>
            <person name="Grigoriev I.V."/>
            <person name="Gueldener U."/>
            <person name="Muensterkoetter M."/>
            <person name="Nagy L.G."/>
        </authorList>
    </citation>
    <scope>NUCLEOTIDE SEQUENCE [LARGE SCALE GENOMIC DNA]</scope>
    <source>
        <strain evidence="4">C18/9</strain>
    </source>
</reference>
<keyword evidence="2" id="KW-1133">Transmembrane helix</keyword>
<dbReference type="OrthoDB" id="2919506at2759"/>
<keyword evidence="2" id="KW-0812">Transmembrane</keyword>
<keyword evidence="2" id="KW-0472">Membrane</keyword>
<evidence type="ECO:0000256" key="2">
    <source>
        <dbReference type="SAM" id="Phobius"/>
    </source>
</evidence>
<name>A0A284S9J9_ARMOS</name>
<gene>
    <name evidence="3" type="ORF">ARMOST_21248</name>
</gene>
<dbReference type="AlphaFoldDB" id="A0A284S9J9"/>
<feature type="compositionally biased region" description="Basic and acidic residues" evidence="1">
    <location>
        <begin position="42"/>
        <end position="58"/>
    </location>
</feature>
<protein>
    <submittedName>
        <fullName evidence="3">Uncharacterized protein</fullName>
    </submittedName>
</protein>
<feature type="compositionally biased region" description="Polar residues" evidence="1">
    <location>
        <begin position="76"/>
        <end position="89"/>
    </location>
</feature>
<sequence>MKLSSETIFIASLWHVTLTVVFGTGISIRFFQSIHTERMASSEERKAMTSDLQDENKSEAPIVKDVAITNELLEEQPQSNTGSGSTNEAAVQPAKRNAGQQPVADSDSEEEEEWDMSRMGFRGPIGVPVTGGGSLKRPMQKPRPKPST</sequence>
<evidence type="ECO:0000313" key="3">
    <source>
        <dbReference type="EMBL" id="SJL17688.1"/>
    </source>
</evidence>
<feature type="transmembrane region" description="Helical" evidence="2">
    <location>
        <begin position="12"/>
        <end position="31"/>
    </location>
</feature>